<evidence type="ECO:0000313" key="4">
    <source>
        <dbReference type="EMBL" id="PVZ12147.1"/>
    </source>
</evidence>
<keyword evidence="5" id="KW-1185">Reference proteome</keyword>
<comment type="caution">
    <text evidence="4">The sequence shown here is derived from an EMBL/GenBank/DDBJ whole genome shotgun (WGS) entry which is preliminary data.</text>
</comment>
<name>A0A2U1FJ10_9PORP</name>
<dbReference type="InterPro" id="IPR000415">
    <property type="entry name" value="Nitroreductase-like"/>
</dbReference>
<dbReference type="AlphaFoldDB" id="A0A2U1FJ10"/>
<dbReference type="Proteomes" id="UP000245462">
    <property type="component" value="Unassembled WGS sequence"/>
</dbReference>
<dbReference type="OrthoDB" id="9809288at2"/>
<sequence length="244" mass="27942">MTLQEILQHRRAVRHYDREKPIETERVKECIRLATLAPTSSNMQLWEAYHIVSPEKLRVLGQACLGQDAATTAQQMVVFVVRPDLVKQRAQAALTHERANVERHSPTEKHASRIKRWEDYYGKIIPFLYARGCGLIGAFRKSMIQVAGLFRPVPRQVSEADMYTIMHKSCALAAQTFMLAMSEADYDTCPLEGFDSLRVKRILGLPRQAQINMIVSCGIRTPQGVWGDRFRIPFEETYHRVDGK</sequence>
<dbReference type="RefSeq" id="WP_116678962.1">
    <property type="nucleotide sequence ID" value="NZ_JBHACE010000053.1"/>
</dbReference>
<keyword evidence="2" id="KW-0560">Oxidoreductase</keyword>
<dbReference type="SUPFAM" id="SSF55469">
    <property type="entry name" value="FMN-dependent nitroreductase-like"/>
    <property type="match status" value="1"/>
</dbReference>
<dbReference type="InterPro" id="IPR029479">
    <property type="entry name" value="Nitroreductase"/>
</dbReference>
<comment type="similarity">
    <text evidence="1">Belongs to the nitroreductase family.</text>
</comment>
<accession>A0A2U1FJ10</accession>
<reference evidence="4 5" key="1">
    <citation type="submission" date="2018-04" db="EMBL/GenBank/DDBJ databases">
        <title>Genomic Encyclopedia of Type Strains, Phase IV (KMG-IV): sequencing the most valuable type-strain genomes for metagenomic binning, comparative biology and taxonomic classification.</title>
        <authorList>
            <person name="Goeker M."/>
        </authorList>
    </citation>
    <scope>NUCLEOTIDE SEQUENCE [LARGE SCALE GENOMIC DNA]</scope>
    <source>
        <strain evidence="4 5">DSM 28520</strain>
    </source>
</reference>
<evidence type="ECO:0000313" key="5">
    <source>
        <dbReference type="Proteomes" id="UP000245462"/>
    </source>
</evidence>
<dbReference type="GeneID" id="94550407"/>
<evidence type="ECO:0000259" key="3">
    <source>
        <dbReference type="Pfam" id="PF00881"/>
    </source>
</evidence>
<dbReference type="PANTHER" id="PTHR43673:SF10">
    <property type="entry name" value="NADH DEHYDROGENASE_NAD(P)H NITROREDUCTASE XCC3605-RELATED"/>
    <property type="match status" value="1"/>
</dbReference>
<dbReference type="GO" id="GO:0016491">
    <property type="term" value="F:oxidoreductase activity"/>
    <property type="evidence" value="ECO:0007669"/>
    <property type="project" value="UniProtKB-KW"/>
</dbReference>
<gene>
    <name evidence="4" type="ORF">C7382_10533</name>
</gene>
<dbReference type="PANTHER" id="PTHR43673">
    <property type="entry name" value="NAD(P)H NITROREDUCTASE YDGI-RELATED"/>
    <property type="match status" value="1"/>
</dbReference>
<dbReference type="Pfam" id="PF00881">
    <property type="entry name" value="Nitroreductase"/>
    <property type="match status" value="1"/>
</dbReference>
<protein>
    <submittedName>
        <fullName evidence="4">Nitroreductase</fullName>
    </submittedName>
</protein>
<organism evidence="4 5">
    <name type="scientific">Porphyromonas loveana</name>
    <dbReference type="NCBI Taxonomy" id="1884669"/>
    <lineage>
        <taxon>Bacteria</taxon>
        <taxon>Pseudomonadati</taxon>
        <taxon>Bacteroidota</taxon>
        <taxon>Bacteroidia</taxon>
        <taxon>Bacteroidales</taxon>
        <taxon>Porphyromonadaceae</taxon>
        <taxon>Porphyromonas</taxon>
    </lineage>
</organism>
<dbReference type="Gene3D" id="3.40.109.10">
    <property type="entry name" value="NADH Oxidase"/>
    <property type="match status" value="1"/>
</dbReference>
<dbReference type="EMBL" id="QEKY01000005">
    <property type="protein sequence ID" value="PVZ12147.1"/>
    <property type="molecule type" value="Genomic_DNA"/>
</dbReference>
<proteinExistence type="inferred from homology"/>
<feature type="domain" description="Nitroreductase" evidence="3">
    <location>
        <begin position="8"/>
        <end position="218"/>
    </location>
</feature>
<evidence type="ECO:0000256" key="1">
    <source>
        <dbReference type="ARBA" id="ARBA00007118"/>
    </source>
</evidence>
<evidence type="ECO:0000256" key="2">
    <source>
        <dbReference type="ARBA" id="ARBA00023002"/>
    </source>
</evidence>